<keyword evidence="2" id="KW-1185">Reference proteome</keyword>
<reference evidence="1" key="1">
    <citation type="submission" date="2021-02" db="EMBL/GenBank/DDBJ databases">
        <authorList>
            <person name="Dougan E. K."/>
            <person name="Rhodes N."/>
            <person name="Thang M."/>
            <person name="Chan C."/>
        </authorList>
    </citation>
    <scope>NUCLEOTIDE SEQUENCE</scope>
</reference>
<organism evidence="1 2">
    <name type="scientific">Symbiodinium pilosum</name>
    <name type="common">Dinoflagellate</name>
    <dbReference type="NCBI Taxonomy" id="2952"/>
    <lineage>
        <taxon>Eukaryota</taxon>
        <taxon>Sar</taxon>
        <taxon>Alveolata</taxon>
        <taxon>Dinophyceae</taxon>
        <taxon>Suessiales</taxon>
        <taxon>Symbiodiniaceae</taxon>
        <taxon>Symbiodinium</taxon>
    </lineage>
</organism>
<gene>
    <name evidence="1" type="ORF">SPIL2461_LOCUS1687</name>
</gene>
<comment type="caution">
    <text evidence="1">The sequence shown here is derived from an EMBL/GenBank/DDBJ whole genome shotgun (WGS) entry which is preliminary data.</text>
</comment>
<feature type="non-terminal residue" evidence="1">
    <location>
        <position position="1"/>
    </location>
</feature>
<sequence length="52" mass="5555">LCRSVHGSANCGLGALHFNGFSADLPYSSSDDQVCAILWRWPVAAVCCFPVL</sequence>
<evidence type="ECO:0000313" key="2">
    <source>
        <dbReference type="Proteomes" id="UP000649617"/>
    </source>
</evidence>
<evidence type="ECO:0000313" key="1">
    <source>
        <dbReference type="EMBL" id="CAE7197552.1"/>
    </source>
</evidence>
<feature type="non-terminal residue" evidence="1">
    <location>
        <position position="52"/>
    </location>
</feature>
<dbReference type="Proteomes" id="UP000649617">
    <property type="component" value="Unassembled WGS sequence"/>
</dbReference>
<proteinExistence type="predicted"/>
<protein>
    <submittedName>
        <fullName evidence="1">Uncharacterized protein</fullName>
    </submittedName>
</protein>
<dbReference type="AlphaFoldDB" id="A0A812J2K8"/>
<dbReference type="EMBL" id="CAJNIZ010001699">
    <property type="protein sequence ID" value="CAE7197552.1"/>
    <property type="molecule type" value="Genomic_DNA"/>
</dbReference>
<accession>A0A812J2K8</accession>
<name>A0A812J2K8_SYMPI</name>